<feature type="compositionally biased region" description="Acidic residues" evidence="1">
    <location>
        <begin position="248"/>
        <end position="258"/>
    </location>
</feature>
<name>A0A8H6VRB1_MYCCL</name>
<feature type="compositionally biased region" description="Low complexity" evidence="1">
    <location>
        <begin position="325"/>
        <end position="334"/>
    </location>
</feature>
<feature type="compositionally biased region" description="Low complexity" evidence="1">
    <location>
        <begin position="517"/>
        <end position="528"/>
    </location>
</feature>
<feature type="compositionally biased region" description="Acidic residues" evidence="1">
    <location>
        <begin position="313"/>
        <end position="324"/>
    </location>
</feature>
<evidence type="ECO:0000313" key="4">
    <source>
        <dbReference type="Proteomes" id="UP000613580"/>
    </source>
</evidence>
<feature type="region of interest" description="Disordered" evidence="1">
    <location>
        <begin position="646"/>
        <end position="851"/>
    </location>
</feature>
<evidence type="ECO:0000256" key="2">
    <source>
        <dbReference type="SAM" id="Phobius"/>
    </source>
</evidence>
<comment type="caution">
    <text evidence="3">The sequence shown here is derived from an EMBL/GenBank/DDBJ whole genome shotgun (WGS) entry which is preliminary data.</text>
</comment>
<feature type="compositionally biased region" description="Low complexity" evidence="1">
    <location>
        <begin position="701"/>
        <end position="716"/>
    </location>
</feature>
<feature type="region of interest" description="Disordered" evidence="1">
    <location>
        <begin position="508"/>
        <end position="544"/>
    </location>
</feature>
<organism evidence="3 4">
    <name type="scientific">Mycena chlorophos</name>
    <name type="common">Agaric fungus</name>
    <name type="synonym">Agaricus chlorophos</name>
    <dbReference type="NCBI Taxonomy" id="658473"/>
    <lineage>
        <taxon>Eukaryota</taxon>
        <taxon>Fungi</taxon>
        <taxon>Dikarya</taxon>
        <taxon>Basidiomycota</taxon>
        <taxon>Agaricomycotina</taxon>
        <taxon>Agaricomycetes</taxon>
        <taxon>Agaricomycetidae</taxon>
        <taxon>Agaricales</taxon>
        <taxon>Marasmiineae</taxon>
        <taxon>Mycenaceae</taxon>
        <taxon>Mycena</taxon>
    </lineage>
</organism>
<feature type="compositionally biased region" description="Low complexity" evidence="1">
    <location>
        <begin position="779"/>
        <end position="794"/>
    </location>
</feature>
<feature type="region of interest" description="Disordered" evidence="1">
    <location>
        <begin position="196"/>
        <end position="441"/>
    </location>
</feature>
<proteinExistence type="predicted"/>
<feature type="compositionally biased region" description="Low complexity" evidence="1">
    <location>
        <begin position="818"/>
        <end position="835"/>
    </location>
</feature>
<evidence type="ECO:0000256" key="1">
    <source>
        <dbReference type="SAM" id="MobiDB-lite"/>
    </source>
</evidence>
<feature type="compositionally biased region" description="Low complexity" evidence="1">
    <location>
        <begin position="742"/>
        <end position="761"/>
    </location>
</feature>
<feature type="region of interest" description="Disordered" evidence="1">
    <location>
        <begin position="1182"/>
        <end position="1214"/>
    </location>
</feature>
<feature type="compositionally biased region" description="Basic residues" evidence="1">
    <location>
        <begin position="290"/>
        <end position="301"/>
    </location>
</feature>
<gene>
    <name evidence="3" type="ORF">HMN09_01267800</name>
</gene>
<feature type="compositionally biased region" description="Polar residues" evidence="1">
    <location>
        <begin position="197"/>
        <end position="220"/>
    </location>
</feature>
<feature type="transmembrane region" description="Helical" evidence="2">
    <location>
        <begin position="28"/>
        <end position="52"/>
    </location>
</feature>
<protein>
    <submittedName>
        <fullName evidence="3">Uncharacterized protein</fullName>
    </submittedName>
</protein>
<feature type="compositionally biased region" description="Polar residues" evidence="1">
    <location>
        <begin position="871"/>
        <end position="884"/>
    </location>
</feature>
<reference evidence="3" key="1">
    <citation type="submission" date="2020-05" db="EMBL/GenBank/DDBJ databases">
        <title>Mycena genomes resolve the evolution of fungal bioluminescence.</title>
        <authorList>
            <person name="Tsai I.J."/>
        </authorList>
    </citation>
    <scope>NUCLEOTIDE SEQUENCE</scope>
    <source>
        <strain evidence="3">110903Hualien_Pintung</strain>
    </source>
</reference>
<dbReference type="OrthoDB" id="9451547at2759"/>
<feature type="region of interest" description="Disordered" evidence="1">
    <location>
        <begin position="1241"/>
        <end position="1262"/>
    </location>
</feature>
<feature type="region of interest" description="Disordered" evidence="1">
    <location>
        <begin position="1053"/>
        <end position="1105"/>
    </location>
</feature>
<feature type="compositionally biased region" description="Low complexity" evidence="1">
    <location>
        <begin position="1078"/>
        <end position="1090"/>
    </location>
</feature>
<feature type="region of interest" description="Disordered" evidence="1">
    <location>
        <begin position="868"/>
        <end position="909"/>
    </location>
</feature>
<keyword evidence="2" id="KW-0812">Transmembrane</keyword>
<feature type="compositionally biased region" description="Basic and acidic residues" evidence="1">
    <location>
        <begin position="646"/>
        <end position="666"/>
    </location>
</feature>
<feature type="region of interest" description="Disordered" evidence="1">
    <location>
        <begin position="1297"/>
        <end position="1333"/>
    </location>
</feature>
<keyword evidence="4" id="KW-1185">Reference proteome</keyword>
<keyword evidence="2" id="KW-1133">Transmembrane helix</keyword>
<sequence>MDYESQDILGSSTPLVRAPPSASTLPRWVYVVFILAGLFVAYVTAVSAWEALLKWREKSYRLTMRRRHGIPDSDHRPFNVAHAAVLRARREQEVAANKVHRVDVDKFHEEADRRQQAAALESDMRQRKNIFSDTQPTWSTASSVMVPGRFNPLAVENNRVASTSHTPVASPYATNFAERYNPNPPAPAPSIVRFAEQTHQQPPSRRSSLFNLNNTGSPRKQQQKRTLDEHDASTDVPENPKKTRVEGDEFIDGDEDAEWLPRQAGKRGEKRVLRDEDAGDDENDTDSPRGRRPRGGKRARKQSLVTEDVLMTSDEEQEGSDMDVDAAPVEAAAVRGQKRDAVASFGQEDEVEQEVDTQKAKRKRKSRKSDVLVQPASRGQKRDRDLEEEGSDGEGAPGTPARSERKTKKRGKKSRDADEDTSSVDSSAVKRRAIGEQWESNGVVYKIGPNGQRLRQALVKKAARRFVMPLDSQHPDKNANLEVCIETWLTEEEYQDFKSRHLLAWQDSPKGTQEPETVPSTPAAEVPATPTPAPPRGKDLLWDSPASPFAANILSPAEKEPGRFKAHFKQTVASDLGGIRANPFENVKPGEVAKNIARLASRRIGAEREQSGLADSTNNGILGRPKTFSKWEKQNLEAQAMSKIREATQAKQREKELRERLEREKAAAAAAPAPTTTIPTLTLTAPTTESAKPAGGFSLLPSTTTPTTTPASTEAPKSLFPTPAPPAENKPPSLVSASPSNPLFAKPAATTPAAPAAPLTFSFGPSSTTAKAAEPAQKPASFPFAQPSSVAAPAAQPPQQPAAAGGGGSLFARLGDQPAAPTPAASTPNAFFNPAAPAPAKPSGEGQPAQTSLFSFGPKIAAAEPVKPAFPTSQSQPAVPTASATPGAFSLPPPAAGGQQQSKSAFAVPQVAKPAEGAAGGAPAMFSFAPKPAAAGAEAPKPAFPVPAAAAADATAVKPNAFSFAPSSNKSVFGPQSGAATTATQPAAPQAQSGMFSFAKPADPTKAPSPNPFGAPAAAPAGGAPKFSFGNKPAAAAAPSSSLSGALGSTDQSAAAAAPGKTTFSFGTPTGKPEETKPASTTPAGAPASGMFSFGGEQKKSAFGTGTTGSGAFGFGAPAGTTTTSVFGNTNATAASTNPAAAAAAPKPVTTFSFGGAAKPAETAPAASSLTTTTTPAAAVFNFGAPKPASDSTTPAGSPAPSNPFGAASKPSAFGATTTSAAPNAFASGTGAAPSAFGNAPPSAFGAPKPAETSATTAPSPAAFSFGSGTAGTNNTTASSIFGNANANGSASKSLFGPTATSTTAAPPPIFGNAGTSAFGAPAKPTEGGASAASTSLFGGAAAAAAGPSAFGFGAPAAQTQTK</sequence>
<keyword evidence="2" id="KW-0472">Membrane</keyword>
<accession>A0A8H6VRB1</accession>
<feature type="compositionally biased region" description="Low complexity" evidence="1">
    <location>
        <begin position="667"/>
        <end position="689"/>
    </location>
</feature>
<feature type="compositionally biased region" description="Basic and acidic residues" evidence="1">
    <location>
        <begin position="225"/>
        <end position="247"/>
    </location>
</feature>
<dbReference type="Proteomes" id="UP000613580">
    <property type="component" value="Unassembled WGS sequence"/>
</dbReference>
<feature type="compositionally biased region" description="Low complexity" evidence="1">
    <location>
        <begin position="974"/>
        <end position="994"/>
    </location>
</feature>
<feature type="region of interest" description="Disordered" evidence="1">
    <location>
        <begin position="971"/>
        <end position="1019"/>
    </location>
</feature>
<evidence type="ECO:0000313" key="3">
    <source>
        <dbReference type="EMBL" id="KAF7290894.1"/>
    </source>
</evidence>
<feature type="compositionally biased region" description="Basic and acidic residues" evidence="1">
    <location>
        <begin position="266"/>
        <end position="276"/>
    </location>
</feature>
<feature type="compositionally biased region" description="Low complexity" evidence="1">
    <location>
        <begin position="1247"/>
        <end position="1262"/>
    </location>
</feature>
<dbReference type="EMBL" id="JACAZE010000025">
    <property type="protein sequence ID" value="KAF7290894.1"/>
    <property type="molecule type" value="Genomic_DNA"/>
</dbReference>